<gene>
    <name evidence="2" type="primary">92</name>
    <name evidence="2" type="ORF">PATIENCE_92</name>
</gene>
<dbReference type="RefSeq" id="YP_009012231.1">
    <property type="nucleotide sequence ID" value="NC_023691.1"/>
</dbReference>
<sequence>MSKPGINFEGLKENLRKAAEEQRKNRDQPATEGEDLNLLPFPVTQEICAKWIHWKWEPCGDVNVWGILYTKDYEDDGTVHKKGDYEVQFSPKNIASIRSFSQEHAKAIGHALMSAANWKNVWKEHAGKFLEMSLMGEDEDGDGKDGDGKDE</sequence>
<protein>
    <submittedName>
        <fullName evidence="2">Uncharacterized protein</fullName>
    </submittedName>
</protein>
<evidence type="ECO:0000313" key="3">
    <source>
        <dbReference type="Proteomes" id="UP000000694"/>
    </source>
</evidence>
<reference evidence="2 3" key="1">
    <citation type="journal article" date="2012" name="J. Virol.">
        <title>Complete Genome Sequences of 138 Mycobacteriophages.</title>
        <authorList>
            <consortium name="the Science Education Alliance Phage Hunters Advancing Genomics and Evolutionary Science Program"/>
            <consortium name="the KwaZulu-Natal Research Institute for Tuberculosis and HIV Mycobacterial Genetics Course Students"/>
            <consortium name="the Phage Hunters Integrating Research and Education Program"/>
            <person name="Hatfull G.F."/>
        </authorList>
    </citation>
    <scope>NUCLEOTIDE SEQUENCE [LARGE SCALE GENOMIC DNA]</scope>
</reference>
<evidence type="ECO:0000256" key="1">
    <source>
        <dbReference type="SAM" id="MobiDB-lite"/>
    </source>
</evidence>
<proteinExistence type="predicted"/>
<dbReference type="EMBL" id="JN412589">
    <property type="protein sequence ID" value="AEL98000.1"/>
    <property type="molecule type" value="Genomic_DNA"/>
</dbReference>
<dbReference type="KEGG" id="vg:18559607"/>
<accession>G1JWK2</accession>
<name>G1JWK2_9CAUD</name>
<evidence type="ECO:0000313" key="2">
    <source>
        <dbReference type="EMBL" id="AEL98000.1"/>
    </source>
</evidence>
<dbReference type="GeneID" id="18559607"/>
<feature type="compositionally biased region" description="Basic and acidic residues" evidence="1">
    <location>
        <begin position="10"/>
        <end position="29"/>
    </location>
</feature>
<feature type="region of interest" description="Disordered" evidence="1">
    <location>
        <begin position="1"/>
        <end position="35"/>
    </location>
</feature>
<keyword evidence="3" id="KW-1185">Reference proteome</keyword>
<dbReference type="Proteomes" id="UP000000694">
    <property type="component" value="Segment"/>
</dbReference>
<organism evidence="2 3">
    <name type="scientific">Mycobacterium phage Patience</name>
    <dbReference type="NCBI Taxonomy" id="1074308"/>
    <lineage>
        <taxon>Viruses</taxon>
        <taxon>Duplodnaviria</taxon>
        <taxon>Heunggongvirae</taxon>
        <taxon>Uroviricota</taxon>
        <taxon>Caudoviricetes</taxon>
        <taxon>Patiencevirus</taxon>
        <taxon>Patiencevirus patience</taxon>
    </lineage>
</organism>